<dbReference type="AlphaFoldDB" id="A0A4Z2J406"/>
<protein>
    <submittedName>
        <fullName evidence="2">Uncharacterized protein</fullName>
    </submittedName>
</protein>
<name>A0A4Z2J406_9TELE</name>
<reference evidence="2 3" key="1">
    <citation type="submission" date="2019-03" db="EMBL/GenBank/DDBJ databases">
        <title>First draft genome of Liparis tanakae, snailfish: a comprehensive survey of snailfish specific genes.</title>
        <authorList>
            <person name="Kim W."/>
            <person name="Song I."/>
            <person name="Jeong J.-H."/>
            <person name="Kim D."/>
            <person name="Kim S."/>
            <person name="Ryu S."/>
            <person name="Song J.Y."/>
            <person name="Lee S.K."/>
        </authorList>
    </citation>
    <scope>NUCLEOTIDE SEQUENCE [LARGE SCALE GENOMIC DNA]</scope>
    <source>
        <tissue evidence="2">Muscle</tissue>
    </source>
</reference>
<comment type="caution">
    <text evidence="2">The sequence shown here is derived from an EMBL/GenBank/DDBJ whole genome shotgun (WGS) entry which is preliminary data.</text>
</comment>
<sequence length="89" mass="10280">MIYSGWIKTEHTDGVRRVARWCETVAKEGAWPEAAGQSAPEVIQGEIDCGRDSEREDRREERREGGREGAGVWENENERGRRRDNLRSH</sequence>
<keyword evidence="3" id="KW-1185">Reference proteome</keyword>
<organism evidence="2 3">
    <name type="scientific">Liparis tanakae</name>
    <name type="common">Tanaka's snailfish</name>
    <dbReference type="NCBI Taxonomy" id="230148"/>
    <lineage>
        <taxon>Eukaryota</taxon>
        <taxon>Metazoa</taxon>
        <taxon>Chordata</taxon>
        <taxon>Craniata</taxon>
        <taxon>Vertebrata</taxon>
        <taxon>Euteleostomi</taxon>
        <taxon>Actinopterygii</taxon>
        <taxon>Neopterygii</taxon>
        <taxon>Teleostei</taxon>
        <taxon>Neoteleostei</taxon>
        <taxon>Acanthomorphata</taxon>
        <taxon>Eupercaria</taxon>
        <taxon>Perciformes</taxon>
        <taxon>Cottioidei</taxon>
        <taxon>Cottales</taxon>
        <taxon>Liparidae</taxon>
        <taxon>Liparis</taxon>
    </lineage>
</organism>
<dbReference type="EMBL" id="SRLO01000024">
    <property type="protein sequence ID" value="TNN84926.1"/>
    <property type="molecule type" value="Genomic_DNA"/>
</dbReference>
<evidence type="ECO:0000313" key="3">
    <source>
        <dbReference type="Proteomes" id="UP000314294"/>
    </source>
</evidence>
<accession>A0A4Z2J406</accession>
<evidence type="ECO:0000256" key="1">
    <source>
        <dbReference type="SAM" id="MobiDB-lite"/>
    </source>
</evidence>
<evidence type="ECO:0000313" key="2">
    <source>
        <dbReference type="EMBL" id="TNN84926.1"/>
    </source>
</evidence>
<feature type="compositionally biased region" description="Basic and acidic residues" evidence="1">
    <location>
        <begin position="48"/>
        <end position="67"/>
    </location>
</feature>
<feature type="region of interest" description="Disordered" evidence="1">
    <location>
        <begin position="31"/>
        <end position="89"/>
    </location>
</feature>
<proteinExistence type="predicted"/>
<gene>
    <name evidence="2" type="ORF">EYF80_004971</name>
</gene>
<feature type="compositionally biased region" description="Basic and acidic residues" evidence="1">
    <location>
        <begin position="76"/>
        <end position="89"/>
    </location>
</feature>
<dbReference type="Proteomes" id="UP000314294">
    <property type="component" value="Unassembled WGS sequence"/>
</dbReference>